<protein>
    <submittedName>
        <fullName evidence="2">Uncharacterized protein</fullName>
    </submittedName>
</protein>
<name>A0A1H5XYT6_9RHOB</name>
<dbReference type="Proteomes" id="UP000236742">
    <property type="component" value="Unassembled WGS sequence"/>
</dbReference>
<accession>A0A1H5XYT6</accession>
<dbReference type="EMBL" id="FNVD01000013">
    <property type="protein sequence ID" value="SEG16999.1"/>
    <property type="molecule type" value="Genomic_DNA"/>
</dbReference>
<evidence type="ECO:0000313" key="3">
    <source>
        <dbReference type="Proteomes" id="UP000236742"/>
    </source>
</evidence>
<evidence type="ECO:0000256" key="1">
    <source>
        <dbReference type="SAM" id="MobiDB-lite"/>
    </source>
</evidence>
<sequence>MNRTFSPGGSVANPGHLHRHRADPGHHLALRQIAMAHKARAAIFGLVVGMGGEQSGQLRFHGLRDQAARAGAQDLRQRVTRKSRWIRQRRDGRLRRVAYPFLTRELTAREHRHDMPPLRGHFQLSAISRRRMRNAVSKARRRTGLRRRVNSVGRGILCRRRHLTVATAEISGSYGQKGRAEKHRTPRRPRFLGGGDRR</sequence>
<dbReference type="AlphaFoldDB" id="A0A1H5XYT6"/>
<evidence type="ECO:0000313" key="2">
    <source>
        <dbReference type="EMBL" id="SEG16999.1"/>
    </source>
</evidence>
<reference evidence="2 3" key="1">
    <citation type="submission" date="2016-10" db="EMBL/GenBank/DDBJ databases">
        <authorList>
            <person name="de Groot N.N."/>
        </authorList>
    </citation>
    <scope>NUCLEOTIDE SEQUENCE [LARGE SCALE GENOMIC DNA]</scope>
    <source>
        <strain evidence="2 3">DSM 23413</strain>
    </source>
</reference>
<organism evidence="2 3">
    <name type="scientific">Jhaorihella thermophila</name>
    <dbReference type="NCBI Taxonomy" id="488547"/>
    <lineage>
        <taxon>Bacteria</taxon>
        <taxon>Pseudomonadati</taxon>
        <taxon>Pseudomonadota</taxon>
        <taxon>Alphaproteobacteria</taxon>
        <taxon>Rhodobacterales</taxon>
        <taxon>Paracoccaceae</taxon>
        <taxon>Jhaorihella</taxon>
    </lineage>
</organism>
<feature type="region of interest" description="Disordered" evidence="1">
    <location>
        <begin position="1"/>
        <end position="22"/>
    </location>
</feature>
<feature type="compositionally biased region" description="Basic residues" evidence="1">
    <location>
        <begin position="180"/>
        <end position="190"/>
    </location>
</feature>
<feature type="region of interest" description="Disordered" evidence="1">
    <location>
        <begin position="170"/>
        <end position="198"/>
    </location>
</feature>
<proteinExistence type="predicted"/>
<gene>
    <name evidence="2" type="ORF">SAMN05421751_11382</name>
</gene>
<keyword evidence="3" id="KW-1185">Reference proteome</keyword>